<dbReference type="InterPro" id="IPR007751">
    <property type="entry name" value="DUF676_lipase-like"/>
</dbReference>
<evidence type="ECO:0000313" key="7">
    <source>
        <dbReference type="EMBL" id="PEK28196.1"/>
    </source>
</evidence>
<comment type="caution">
    <text evidence="7">The sequence shown here is derived from an EMBL/GenBank/DDBJ whole genome shotgun (WGS) entry which is preliminary data.</text>
</comment>
<dbReference type="PANTHER" id="PTHR48182:SF2">
    <property type="entry name" value="PROTEIN SERAC1"/>
    <property type="match status" value="1"/>
</dbReference>
<gene>
    <name evidence="7" type="ORF">CN694_04260</name>
</gene>
<evidence type="ECO:0000313" key="8">
    <source>
        <dbReference type="Proteomes" id="UP000220435"/>
    </source>
</evidence>
<dbReference type="AlphaFoldDB" id="A0AB73SIN3"/>
<protein>
    <recommendedName>
        <fullName evidence="9">PGAP1-like protein</fullName>
    </recommendedName>
</protein>
<reference evidence="7 8" key="1">
    <citation type="submission" date="2017-09" db="EMBL/GenBank/DDBJ databases">
        <title>Large-scale bioinformatics analysis of Bacillus genomes uncovers conserved roles of natural products in bacterial physiology.</title>
        <authorList>
            <consortium name="Agbiome Team Llc"/>
            <person name="Bleich R.M."/>
            <person name="Kirk G.J."/>
            <person name="Santa Maria K.C."/>
            <person name="Allen S.E."/>
            <person name="Farag S."/>
            <person name="Shank E.A."/>
            <person name="Bowers A."/>
        </authorList>
    </citation>
    <scope>NUCLEOTIDE SEQUENCE [LARGE SCALE GENOMIC DNA]</scope>
    <source>
        <strain evidence="7 8">AFS000414</strain>
    </source>
</reference>
<dbReference type="GO" id="GO:0016020">
    <property type="term" value="C:membrane"/>
    <property type="evidence" value="ECO:0007669"/>
    <property type="project" value="UniProtKB-SubCell"/>
</dbReference>
<sequence>MEPIKFINERDKKNLIIFIHGFTGDQETWGNSDNAFAEMLSTEEVIDRNFDIAYFNYYTKLVDANKTKATFGLIGKLLGKSTNATKNIKIEKLSDFLKSSIEVYCSNYENIVLIAHSMGGLISKAYILKDLEEQLNPKVKLFLSLAVPHNGSNWAQIGRALLRNNPQVLDLSPLSDFLNTINDNWIKQKEAVPKTIYFYGQFDNIVNETSAIAYQVDRQHKIACNNDHFSISKPDSKNSIVYRGVKQKIEEFIREIQYAENMKPRKFNDDGELDDELFVLKLLIADVHQRLVSGAKQNFFSAEYMKKAVISGGYSLSELEELYENIETLYTINFWKLSEGGIESSNKLIAIIYDQILEKHKDFLKTSIPLINVKKKMGMLHQIANDYDSEIWWAKEHSIKDINEFRRARDANG</sequence>
<evidence type="ECO:0000256" key="4">
    <source>
        <dbReference type="ARBA" id="ARBA00023136"/>
    </source>
</evidence>
<dbReference type="Pfam" id="PF20284">
    <property type="entry name" value="CTD8"/>
    <property type="match status" value="1"/>
</dbReference>
<proteinExistence type="predicted"/>
<organism evidence="7 8">
    <name type="scientific">Bacillus wiedmannii</name>
    <dbReference type="NCBI Taxonomy" id="1890302"/>
    <lineage>
        <taxon>Bacteria</taxon>
        <taxon>Bacillati</taxon>
        <taxon>Bacillota</taxon>
        <taxon>Bacilli</taxon>
        <taxon>Bacillales</taxon>
        <taxon>Bacillaceae</taxon>
        <taxon>Bacillus</taxon>
        <taxon>Bacillus cereus group</taxon>
    </lineage>
</organism>
<dbReference type="SUPFAM" id="SSF53474">
    <property type="entry name" value="alpha/beta-Hydrolases"/>
    <property type="match status" value="1"/>
</dbReference>
<dbReference type="Proteomes" id="UP000220435">
    <property type="component" value="Unassembled WGS sequence"/>
</dbReference>
<evidence type="ECO:0000256" key="2">
    <source>
        <dbReference type="ARBA" id="ARBA00004370"/>
    </source>
</evidence>
<evidence type="ECO:0000259" key="6">
    <source>
        <dbReference type="Pfam" id="PF20284"/>
    </source>
</evidence>
<dbReference type="RefSeq" id="WP_098057539.1">
    <property type="nucleotide sequence ID" value="NZ_NUFG01000001.1"/>
</dbReference>
<keyword evidence="4" id="KW-0472">Membrane</keyword>
<dbReference type="InterPro" id="IPR046912">
    <property type="entry name" value="ABC-3C_CTD8"/>
</dbReference>
<dbReference type="InterPro" id="IPR029058">
    <property type="entry name" value="AB_hydrolase_fold"/>
</dbReference>
<name>A0AB73SIN3_9BACI</name>
<dbReference type="EMBL" id="NUFG01000001">
    <property type="protein sequence ID" value="PEK28196.1"/>
    <property type="molecule type" value="Genomic_DNA"/>
</dbReference>
<dbReference type="PANTHER" id="PTHR48182">
    <property type="entry name" value="PROTEIN SERAC1"/>
    <property type="match status" value="1"/>
</dbReference>
<evidence type="ECO:0008006" key="9">
    <source>
        <dbReference type="Google" id="ProtNLM"/>
    </source>
</evidence>
<evidence type="ECO:0000259" key="5">
    <source>
        <dbReference type="Pfam" id="PF05057"/>
    </source>
</evidence>
<dbReference type="Gene3D" id="3.40.50.1820">
    <property type="entry name" value="alpha/beta hydrolase"/>
    <property type="match status" value="1"/>
</dbReference>
<comment type="subcellular location">
    <subcellularLocation>
        <location evidence="1">Endoplasmic reticulum</location>
    </subcellularLocation>
    <subcellularLocation>
        <location evidence="2">Membrane</location>
    </subcellularLocation>
</comment>
<dbReference type="InterPro" id="IPR052374">
    <property type="entry name" value="SERAC1"/>
</dbReference>
<keyword evidence="3" id="KW-0256">Endoplasmic reticulum</keyword>
<feature type="domain" description="ABC-three component systems C-terminal" evidence="6">
    <location>
        <begin position="269"/>
        <end position="396"/>
    </location>
</feature>
<accession>A0AB73SIN3</accession>
<feature type="domain" description="DUF676" evidence="5">
    <location>
        <begin position="11"/>
        <end position="153"/>
    </location>
</feature>
<dbReference type="Pfam" id="PF05057">
    <property type="entry name" value="DUF676"/>
    <property type="match status" value="1"/>
</dbReference>
<evidence type="ECO:0000256" key="1">
    <source>
        <dbReference type="ARBA" id="ARBA00004240"/>
    </source>
</evidence>
<evidence type="ECO:0000256" key="3">
    <source>
        <dbReference type="ARBA" id="ARBA00022824"/>
    </source>
</evidence>